<sequence>MVYSASVAGGCPETVQESCPAQSPVSQWPLPPLKEQPVRPQNRPLVPGDTFTVHVCPELSCVPPPAGMPAGHTV</sequence>
<organism evidence="2 3">
    <name type="scientific">Paspalum notatum var. saurae</name>
    <dbReference type="NCBI Taxonomy" id="547442"/>
    <lineage>
        <taxon>Eukaryota</taxon>
        <taxon>Viridiplantae</taxon>
        <taxon>Streptophyta</taxon>
        <taxon>Embryophyta</taxon>
        <taxon>Tracheophyta</taxon>
        <taxon>Spermatophyta</taxon>
        <taxon>Magnoliopsida</taxon>
        <taxon>Liliopsida</taxon>
        <taxon>Poales</taxon>
        <taxon>Poaceae</taxon>
        <taxon>PACMAD clade</taxon>
        <taxon>Panicoideae</taxon>
        <taxon>Andropogonodae</taxon>
        <taxon>Paspaleae</taxon>
        <taxon>Paspalinae</taxon>
        <taxon>Paspalum</taxon>
    </lineage>
</organism>
<evidence type="ECO:0000256" key="1">
    <source>
        <dbReference type="SAM" id="MobiDB-lite"/>
    </source>
</evidence>
<feature type="compositionally biased region" description="Polar residues" evidence="1">
    <location>
        <begin position="15"/>
        <end position="26"/>
    </location>
</feature>
<protein>
    <submittedName>
        <fullName evidence="2">Uncharacterized protein</fullName>
    </submittedName>
</protein>
<reference evidence="2 3" key="1">
    <citation type="submission" date="2024-02" db="EMBL/GenBank/DDBJ databases">
        <title>High-quality chromosome-scale genome assembly of Pensacola bahiagrass (Paspalum notatum Flugge var. saurae).</title>
        <authorList>
            <person name="Vega J.M."/>
            <person name="Podio M."/>
            <person name="Orjuela J."/>
            <person name="Siena L.A."/>
            <person name="Pessino S.C."/>
            <person name="Combes M.C."/>
            <person name="Mariac C."/>
            <person name="Albertini E."/>
            <person name="Pupilli F."/>
            <person name="Ortiz J.P.A."/>
            <person name="Leblanc O."/>
        </authorList>
    </citation>
    <scope>NUCLEOTIDE SEQUENCE [LARGE SCALE GENOMIC DNA]</scope>
    <source>
        <strain evidence="2">R1</strain>
        <tissue evidence="2">Leaf</tissue>
    </source>
</reference>
<feature type="region of interest" description="Disordered" evidence="1">
    <location>
        <begin position="1"/>
        <end position="46"/>
    </location>
</feature>
<dbReference type="Proteomes" id="UP001341281">
    <property type="component" value="Chromosome 08"/>
</dbReference>
<dbReference type="AlphaFoldDB" id="A0AAQ3UGS7"/>
<gene>
    <name evidence="2" type="ORF">U9M48_037613</name>
</gene>
<proteinExistence type="predicted"/>
<evidence type="ECO:0000313" key="2">
    <source>
        <dbReference type="EMBL" id="WVZ91444.1"/>
    </source>
</evidence>
<dbReference type="EMBL" id="CP144752">
    <property type="protein sequence ID" value="WVZ91444.1"/>
    <property type="molecule type" value="Genomic_DNA"/>
</dbReference>
<evidence type="ECO:0000313" key="3">
    <source>
        <dbReference type="Proteomes" id="UP001341281"/>
    </source>
</evidence>
<accession>A0AAQ3UGS7</accession>
<name>A0AAQ3UGS7_PASNO</name>
<keyword evidence="3" id="KW-1185">Reference proteome</keyword>